<feature type="region of interest" description="Disordered" evidence="1">
    <location>
        <begin position="541"/>
        <end position="578"/>
    </location>
</feature>
<gene>
    <name evidence="2" type="ORF">UFOVP144_5</name>
</gene>
<feature type="compositionally biased region" description="Polar residues" evidence="1">
    <location>
        <begin position="552"/>
        <end position="565"/>
    </location>
</feature>
<reference evidence="2" key="1">
    <citation type="submission" date="2020-05" db="EMBL/GenBank/DDBJ databases">
        <authorList>
            <person name="Chiriac C."/>
            <person name="Salcher M."/>
            <person name="Ghai R."/>
            <person name="Kavagutti S V."/>
        </authorList>
    </citation>
    <scope>NUCLEOTIDE SEQUENCE</scope>
</reference>
<name>A0A6J7XV12_9CAUD</name>
<accession>A0A6J7XV12</accession>
<evidence type="ECO:0000313" key="2">
    <source>
        <dbReference type="EMBL" id="CAB5238156.1"/>
    </source>
</evidence>
<evidence type="ECO:0000256" key="1">
    <source>
        <dbReference type="SAM" id="MobiDB-lite"/>
    </source>
</evidence>
<dbReference type="EMBL" id="LR798451">
    <property type="protein sequence ID" value="CAB5238156.1"/>
    <property type="molecule type" value="Genomic_DNA"/>
</dbReference>
<protein>
    <submittedName>
        <fullName evidence="2">Uncharacterized protein</fullName>
    </submittedName>
</protein>
<sequence length="888" mass="94978">MANPKQSGQPSGGMFQKYTGEQINQIPEGYVQGMGAMGQAYASIGQSIGAAAQAIGSAYGQQKMADAKLQATVAPYLKQDARVQMIDASVAAGNVVKGADGAFTLAPGIDQSMLSPGAKDALDFYNKIGGDGSALSGAELTKFATQFETEQKIATMQSDKADKAIDRAYKAAQIKELESKAVANYGKQFGAAVAGAFASGQSIPAFNGGGGGQAQAPAQQMPQQEQIAQAFNAPVVTPTVNQNGLNVNVPGQMDLSRYGVSPVYGTDRAQAGAGLTASLSDTSASINRYNLTGSVSGEQQVGSVLELPREKNPQAIKQDIEFLKGQIPSVQGSPTSVQTLQDKIAEKEALLKTATAVSVPTTSPVAQADNAEITRLQGSIANYNKQAAVATDPIIKNFALNNAKAEQTKLDNLQSKYAAPTAAVEQAKPVLTAAQRAETDFQHKAVQVARVQAKQRFEADVTKLDVDYQNAMKALAGVPGVDSKQIKDLTDIYTARSENLRKNYAANIEYSTQGIAEERAAASEGRAVAGEARTGTEFSFKYGQPEGEATPAQPSVQTAQPTTGVTQPSQPTAQATTATARAEVFKPGSFAEKQDKIINGASQGRVGGTETAKAQDEAYNRHMKVMGEHPAWWQNGMFTQGAAQYQYAMANRPTAQPIDSSVKVKVQEEVSGYVEAQTFLTTLQKTIESGSDSQIKNYLDRMLWTTSDVGMQATGDMLNQFGVAAFRRAIVSGGNFSDADREYVAKIITDINSLNPIKDKTQLLAKTKALASFIDGKYRATLSTYGVKIDLDTSRKFLEREGQTQDLEVLDKSQQYYKMFNLDYRSKPKTIDTSMETPSGYLKLAEGAEKVGNTELAKGYRERAKLLKDELTKSRDEATKRLTATPKK</sequence>
<dbReference type="SUPFAM" id="SSF58100">
    <property type="entry name" value="Bacterial hemolysins"/>
    <property type="match status" value="1"/>
</dbReference>
<organism evidence="2">
    <name type="scientific">uncultured Caudovirales phage</name>
    <dbReference type="NCBI Taxonomy" id="2100421"/>
    <lineage>
        <taxon>Viruses</taxon>
        <taxon>Duplodnaviria</taxon>
        <taxon>Heunggongvirae</taxon>
        <taxon>Uroviricota</taxon>
        <taxon>Caudoviricetes</taxon>
        <taxon>Peduoviridae</taxon>
        <taxon>Maltschvirus</taxon>
        <taxon>Maltschvirus maltsch</taxon>
    </lineage>
</organism>
<proteinExistence type="predicted"/>
<feature type="compositionally biased region" description="Low complexity" evidence="1">
    <location>
        <begin position="566"/>
        <end position="578"/>
    </location>
</feature>